<dbReference type="Proteomes" id="UP000886523">
    <property type="component" value="Unassembled WGS sequence"/>
</dbReference>
<protein>
    <submittedName>
        <fullName evidence="2">Uncharacterized protein</fullName>
    </submittedName>
</protein>
<evidence type="ECO:0000256" key="1">
    <source>
        <dbReference type="SAM" id="MobiDB-lite"/>
    </source>
</evidence>
<gene>
    <name evidence="2" type="ORF">BS47DRAFT_1398088</name>
</gene>
<comment type="caution">
    <text evidence="2">The sequence shown here is derived from an EMBL/GenBank/DDBJ whole genome shotgun (WGS) entry which is preliminary data.</text>
</comment>
<organism evidence="2 3">
    <name type="scientific">Hydnum rufescens UP504</name>
    <dbReference type="NCBI Taxonomy" id="1448309"/>
    <lineage>
        <taxon>Eukaryota</taxon>
        <taxon>Fungi</taxon>
        <taxon>Dikarya</taxon>
        <taxon>Basidiomycota</taxon>
        <taxon>Agaricomycotina</taxon>
        <taxon>Agaricomycetes</taxon>
        <taxon>Cantharellales</taxon>
        <taxon>Hydnaceae</taxon>
        <taxon>Hydnum</taxon>
    </lineage>
</organism>
<dbReference type="AlphaFoldDB" id="A0A9P6DR63"/>
<feature type="compositionally biased region" description="Basic and acidic residues" evidence="1">
    <location>
        <begin position="139"/>
        <end position="148"/>
    </location>
</feature>
<reference evidence="2" key="1">
    <citation type="journal article" date="2020" name="Nat. Commun.">
        <title>Large-scale genome sequencing of mycorrhizal fungi provides insights into the early evolution of symbiotic traits.</title>
        <authorList>
            <person name="Miyauchi S."/>
            <person name="Kiss E."/>
            <person name="Kuo A."/>
            <person name="Drula E."/>
            <person name="Kohler A."/>
            <person name="Sanchez-Garcia M."/>
            <person name="Morin E."/>
            <person name="Andreopoulos B."/>
            <person name="Barry K.W."/>
            <person name="Bonito G."/>
            <person name="Buee M."/>
            <person name="Carver A."/>
            <person name="Chen C."/>
            <person name="Cichocki N."/>
            <person name="Clum A."/>
            <person name="Culley D."/>
            <person name="Crous P.W."/>
            <person name="Fauchery L."/>
            <person name="Girlanda M."/>
            <person name="Hayes R.D."/>
            <person name="Keri Z."/>
            <person name="LaButti K."/>
            <person name="Lipzen A."/>
            <person name="Lombard V."/>
            <person name="Magnuson J."/>
            <person name="Maillard F."/>
            <person name="Murat C."/>
            <person name="Nolan M."/>
            <person name="Ohm R.A."/>
            <person name="Pangilinan J."/>
            <person name="Pereira M.F."/>
            <person name="Perotto S."/>
            <person name="Peter M."/>
            <person name="Pfister S."/>
            <person name="Riley R."/>
            <person name="Sitrit Y."/>
            <person name="Stielow J.B."/>
            <person name="Szollosi G."/>
            <person name="Zifcakova L."/>
            <person name="Stursova M."/>
            <person name="Spatafora J.W."/>
            <person name="Tedersoo L."/>
            <person name="Vaario L.M."/>
            <person name="Yamada A."/>
            <person name="Yan M."/>
            <person name="Wang P."/>
            <person name="Xu J."/>
            <person name="Bruns T."/>
            <person name="Baldrian P."/>
            <person name="Vilgalys R."/>
            <person name="Dunand C."/>
            <person name="Henrissat B."/>
            <person name="Grigoriev I.V."/>
            <person name="Hibbett D."/>
            <person name="Nagy L.G."/>
            <person name="Martin F.M."/>
        </authorList>
    </citation>
    <scope>NUCLEOTIDE SEQUENCE</scope>
    <source>
        <strain evidence="2">UP504</strain>
    </source>
</reference>
<evidence type="ECO:0000313" key="3">
    <source>
        <dbReference type="Proteomes" id="UP000886523"/>
    </source>
</evidence>
<feature type="compositionally biased region" description="Basic and acidic residues" evidence="1">
    <location>
        <begin position="37"/>
        <end position="49"/>
    </location>
</feature>
<sequence length="253" mass="28517">MVVCEPKTRQTKRHDPTTRPNDTAQRRDPMTRPNDATQRRDTTRRETNDTKPNNTKPSDPKPSDPKPSDLNPATRKPSDAKPSGTKPNETTLSQPSPNENARGGDTSPKSSCSTSMREPTDPRAQINPRAYKYTTNKTRAYETTDQKSRRMGHTPAAADPESADVPTKTRCNPGPQPERHAANENRERNPARPHERKPRTKLRAPVMNENHEHPLDGLSKKYVMAFEASLFDKEVVIESYSSYFDWDISTASN</sequence>
<dbReference type="OrthoDB" id="5592749at2759"/>
<accession>A0A9P6DR63</accession>
<feature type="region of interest" description="Disordered" evidence="1">
    <location>
        <begin position="1"/>
        <end position="214"/>
    </location>
</feature>
<feature type="compositionally biased region" description="Polar residues" evidence="1">
    <location>
        <begin position="85"/>
        <end position="99"/>
    </location>
</feature>
<keyword evidence="3" id="KW-1185">Reference proteome</keyword>
<name>A0A9P6DR63_9AGAM</name>
<feature type="compositionally biased region" description="Basic and acidic residues" evidence="1">
    <location>
        <begin position="177"/>
        <end position="193"/>
    </location>
</feature>
<feature type="compositionally biased region" description="Basic and acidic residues" evidence="1">
    <location>
        <begin position="58"/>
        <end position="67"/>
    </location>
</feature>
<evidence type="ECO:0000313" key="2">
    <source>
        <dbReference type="EMBL" id="KAF9508118.1"/>
    </source>
</evidence>
<feature type="compositionally biased region" description="Polar residues" evidence="1">
    <location>
        <begin position="107"/>
        <end position="117"/>
    </location>
</feature>
<dbReference type="EMBL" id="MU129065">
    <property type="protein sequence ID" value="KAF9508118.1"/>
    <property type="molecule type" value="Genomic_DNA"/>
</dbReference>
<proteinExistence type="predicted"/>